<proteinExistence type="predicted"/>
<evidence type="ECO:0000313" key="1">
    <source>
        <dbReference type="EMBL" id="MBT9812076.1"/>
    </source>
</evidence>
<dbReference type="RefSeq" id="WP_117450519.1">
    <property type="nucleotide sequence ID" value="NZ_CABJDD010000002.1"/>
</dbReference>
<comment type="caution">
    <text evidence="1">The sequence shown here is derived from an EMBL/GenBank/DDBJ whole genome shotgun (WGS) entry which is preliminary data.</text>
</comment>
<gene>
    <name evidence="1" type="ORF">GPL26_20875</name>
</gene>
<dbReference type="AlphaFoldDB" id="A0AA41FI49"/>
<reference evidence="1" key="1">
    <citation type="journal article" date="2021" name="Gut Microbes">
        <title>A synthetic consortium of 100 gut commensals modulates the composition and function in a colon model of the microbiome of elderly subjects.</title>
        <authorList>
            <person name="Perez M."/>
            <person name="Ntemiri A."/>
            <person name="Tan H."/>
            <person name="Harris H.M.B."/>
            <person name="Roager H.M."/>
            <person name="Ribiere C."/>
            <person name="O'Toole P.W."/>
        </authorList>
    </citation>
    <scope>NUCLEOTIDE SEQUENCE</scope>
    <source>
        <strain evidence="1">MCC335</strain>
    </source>
</reference>
<name>A0AA41FI49_9FIRM</name>
<sequence>MSNIAANIDGELMDLEIMAENAKVLIDDVEQDYFGWDTEKSGETWRIQGEYFTKAGIKARMINDIAFDMLNKIKKLRELINSIDEEVGKHDISN</sequence>
<organism evidence="1 2">
    <name type="scientific">Enterocloster citroniae</name>
    <dbReference type="NCBI Taxonomy" id="358743"/>
    <lineage>
        <taxon>Bacteria</taxon>
        <taxon>Bacillati</taxon>
        <taxon>Bacillota</taxon>
        <taxon>Clostridia</taxon>
        <taxon>Lachnospirales</taxon>
        <taxon>Lachnospiraceae</taxon>
        <taxon>Enterocloster</taxon>
    </lineage>
</organism>
<protein>
    <submittedName>
        <fullName evidence="1">Uncharacterized protein</fullName>
    </submittedName>
</protein>
<accession>A0AA41FI49</accession>
<dbReference type="Proteomes" id="UP000708338">
    <property type="component" value="Unassembled WGS sequence"/>
</dbReference>
<evidence type="ECO:0000313" key="2">
    <source>
        <dbReference type="Proteomes" id="UP000708338"/>
    </source>
</evidence>
<dbReference type="EMBL" id="WQPS01000043">
    <property type="protein sequence ID" value="MBT9812076.1"/>
    <property type="molecule type" value="Genomic_DNA"/>
</dbReference>